<reference evidence="15 16" key="1">
    <citation type="submission" date="2014-12" db="EMBL/GenBank/DDBJ databases">
        <title>Draft Genome Sequence of Pseudoalteromonas luteoviolacea HI1.</title>
        <authorList>
            <person name="Asahina A.Y."/>
            <person name="Hadfield M.G."/>
        </authorList>
    </citation>
    <scope>NUCLEOTIDE SEQUENCE [LARGE SCALE GENOMIC DNA]</scope>
    <source>
        <strain evidence="15 16">HI1</strain>
    </source>
</reference>
<dbReference type="FunFam" id="1.10.287.950:FF:000001">
    <property type="entry name" value="Methyl-accepting chemotaxis sensory transducer"/>
    <property type="match status" value="1"/>
</dbReference>
<keyword evidence="9 11" id="KW-0807">Transducer</keyword>
<keyword evidence="2" id="KW-1003">Cell membrane</keyword>
<evidence type="ECO:0000256" key="12">
    <source>
        <dbReference type="SAM" id="MobiDB-lite"/>
    </source>
</evidence>
<evidence type="ECO:0000256" key="7">
    <source>
        <dbReference type="ARBA" id="ARBA00022989"/>
    </source>
</evidence>
<comment type="caution">
    <text evidence="15">The sequence shown here is derived from an EMBL/GenBank/DDBJ whole genome shotgun (WGS) entry which is preliminary data.</text>
</comment>
<evidence type="ECO:0000256" key="1">
    <source>
        <dbReference type="ARBA" id="ARBA00004429"/>
    </source>
</evidence>
<protein>
    <submittedName>
        <fullName evidence="15">Chemotaxis protein</fullName>
    </submittedName>
</protein>
<dbReference type="InterPro" id="IPR013655">
    <property type="entry name" value="PAS_fold_3"/>
</dbReference>
<dbReference type="InterPro" id="IPR000014">
    <property type="entry name" value="PAS"/>
</dbReference>
<dbReference type="AlphaFoldDB" id="A0A0C1QC77"/>
<keyword evidence="3" id="KW-0488">Methylation</keyword>
<accession>A0A0C1QC77</accession>
<feature type="region of interest" description="Disordered" evidence="12">
    <location>
        <begin position="245"/>
        <end position="268"/>
    </location>
</feature>
<organism evidence="15 16">
    <name type="scientific">Pseudoalteromonas luteoviolacea</name>
    <dbReference type="NCBI Taxonomy" id="43657"/>
    <lineage>
        <taxon>Bacteria</taxon>
        <taxon>Pseudomonadati</taxon>
        <taxon>Pseudomonadota</taxon>
        <taxon>Gammaproteobacteria</taxon>
        <taxon>Alteromonadales</taxon>
        <taxon>Pseudoalteromonadaceae</taxon>
        <taxon>Pseudoalteromonas</taxon>
    </lineage>
</organism>
<dbReference type="PANTHER" id="PTHR32089:SF74">
    <property type="entry name" value="METHYL-ACCEPTING CHEMOTAXIS PROTEIN AER"/>
    <property type="match status" value="1"/>
</dbReference>
<dbReference type="PANTHER" id="PTHR32089">
    <property type="entry name" value="METHYL-ACCEPTING CHEMOTAXIS PROTEIN MCPB"/>
    <property type="match status" value="1"/>
</dbReference>
<dbReference type="PROSITE" id="PS50111">
    <property type="entry name" value="CHEMOTAXIS_TRANSDUC_2"/>
    <property type="match status" value="1"/>
</dbReference>
<keyword evidence="8" id="KW-0472">Membrane</keyword>
<dbReference type="RefSeq" id="WP_039610065.1">
    <property type="nucleotide sequence ID" value="NZ_JWIC01000006.1"/>
</dbReference>
<dbReference type="InterPro" id="IPR004089">
    <property type="entry name" value="MCPsignal_dom"/>
</dbReference>
<dbReference type="NCBIfam" id="TIGR00229">
    <property type="entry name" value="sensory_box"/>
    <property type="match status" value="1"/>
</dbReference>
<dbReference type="FunFam" id="3.30.450.20:FF:000046">
    <property type="entry name" value="Aerotaxis sensor receptor"/>
    <property type="match status" value="1"/>
</dbReference>
<dbReference type="GO" id="GO:0007165">
    <property type="term" value="P:signal transduction"/>
    <property type="evidence" value="ECO:0007669"/>
    <property type="project" value="UniProtKB-KW"/>
</dbReference>
<evidence type="ECO:0000256" key="6">
    <source>
        <dbReference type="ARBA" id="ARBA00022692"/>
    </source>
</evidence>
<dbReference type="Pfam" id="PF08447">
    <property type="entry name" value="PAS_3"/>
    <property type="match status" value="1"/>
</dbReference>
<proteinExistence type="inferred from homology"/>
<dbReference type="PRINTS" id="PR00260">
    <property type="entry name" value="CHEMTRNSDUCR"/>
</dbReference>
<evidence type="ECO:0000259" key="14">
    <source>
        <dbReference type="PROSITE" id="PS50112"/>
    </source>
</evidence>
<dbReference type="SMART" id="SM00091">
    <property type="entry name" value="PAS"/>
    <property type="match status" value="1"/>
</dbReference>
<dbReference type="SMART" id="SM00283">
    <property type="entry name" value="MA"/>
    <property type="match status" value="1"/>
</dbReference>
<feature type="domain" description="PAS" evidence="14">
    <location>
        <begin position="21"/>
        <end position="60"/>
    </location>
</feature>
<gene>
    <name evidence="15" type="ORF">JF50_14150</name>
</gene>
<evidence type="ECO:0000259" key="13">
    <source>
        <dbReference type="PROSITE" id="PS50111"/>
    </source>
</evidence>
<dbReference type="PROSITE" id="PS50112">
    <property type="entry name" value="PAS"/>
    <property type="match status" value="1"/>
</dbReference>
<dbReference type="GO" id="GO:0005886">
    <property type="term" value="C:plasma membrane"/>
    <property type="evidence" value="ECO:0007669"/>
    <property type="project" value="UniProtKB-SubCell"/>
</dbReference>
<dbReference type="CDD" id="cd11386">
    <property type="entry name" value="MCP_signal"/>
    <property type="match status" value="1"/>
</dbReference>
<keyword evidence="5" id="KW-0997">Cell inner membrane</keyword>
<evidence type="ECO:0000256" key="9">
    <source>
        <dbReference type="ARBA" id="ARBA00023224"/>
    </source>
</evidence>
<keyword evidence="6" id="KW-0812">Transmembrane</keyword>
<evidence type="ECO:0000256" key="5">
    <source>
        <dbReference type="ARBA" id="ARBA00022519"/>
    </source>
</evidence>
<evidence type="ECO:0000313" key="16">
    <source>
        <dbReference type="Proteomes" id="UP000031327"/>
    </source>
</evidence>
<sequence>MRVNQPVTNREQRFAPADKLISVTDLKGTIIDCNEHFINISGYSKEELIGQPHNIVRHPDMPELAFKTMWTQLKAGKPWMGMVKNRCKNGDFYWVDAYVTPMTENGRVIGYESVRTCPSRENIERAEMLYRSVQNGRKSSFKLPRLRTIWPVAAFASSLAIYALGSESGAFAWLMLNSVAIFGYNRYRDNEQLERINQVLKHSFCDDVSKQVYSPWQGKMAELHVKLLSEHAHLDTVITRIEHASKQVTTGAEQTTDKSRSTTERLTQQQQETELVATAMNEMATTIHEVSQNVQSTSADATDALELAKEGAKSSEETKSSIESLGATVIDIKDSVLGVARQTTKIADAAQIIEQIAEQTNLLALNAAIEAARAGEQGRGFAVVADEVRHLAQRTQESTKEIHAIIDELTQSTQESEVIAQRGETESQLGIEKLNASTQKIEHIYSLIETMSVNSMQIAAAVEEQATVSEDINKQVVNIASLANSSVTSSLESQEISEDLTRVAKDMHELVVRFKR</sequence>
<evidence type="ECO:0000256" key="2">
    <source>
        <dbReference type="ARBA" id="ARBA00022475"/>
    </source>
</evidence>
<dbReference type="InterPro" id="IPR004090">
    <property type="entry name" value="Chemotax_Me-accpt_rcpt"/>
</dbReference>
<dbReference type="SUPFAM" id="SSF58104">
    <property type="entry name" value="Methyl-accepting chemotaxis protein (MCP) signaling domain"/>
    <property type="match status" value="1"/>
</dbReference>
<evidence type="ECO:0000256" key="3">
    <source>
        <dbReference type="ARBA" id="ARBA00022481"/>
    </source>
</evidence>
<name>A0A0C1QC77_9GAMM</name>
<dbReference type="InterPro" id="IPR035965">
    <property type="entry name" value="PAS-like_dom_sf"/>
</dbReference>
<dbReference type="Gene3D" id="1.10.287.950">
    <property type="entry name" value="Methyl-accepting chemotaxis protein"/>
    <property type="match status" value="1"/>
</dbReference>
<keyword evidence="4" id="KW-0145">Chemotaxis</keyword>
<dbReference type="Proteomes" id="UP000031327">
    <property type="component" value="Unassembled WGS sequence"/>
</dbReference>
<evidence type="ECO:0000256" key="11">
    <source>
        <dbReference type="PROSITE-ProRule" id="PRU00284"/>
    </source>
</evidence>
<dbReference type="EMBL" id="JWIC01000006">
    <property type="protein sequence ID" value="KID57005.1"/>
    <property type="molecule type" value="Genomic_DNA"/>
</dbReference>
<dbReference type="GO" id="GO:0052131">
    <property type="term" value="P:positive aerotaxis"/>
    <property type="evidence" value="ECO:0007669"/>
    <property type="project" value="UniProtKB-ARBA"/>
</dbReference>
<evidence type="ECO:0000256" key="4">
    <source>
        <dbReference type="ARBA" id="ARBA00022500"/>
    </source>
</evidence>
<dbReference type="SUPFAM" id="SSF55785">
    <property type="entry name" value="PYP-like sensor domain (PAS domain)"/>
    <property type="match status" value="1"/>
</dbReference>
<evidence type="ECO:0000313" key="15">
    <source>
        <dbReference type="EMBL" id="KID57005.1"/>
    </source>
</evidence>
<feature type="domain" description="Methyl-accepting transducer" evidence="13">
    <location>
        <begin position="244"/>
        <end position="480"/>
    </location>
</feature>
<comment type="subcellular location">
    <subcellularLocation>
        <location evidence="1">Cell inner membrane</location>
        <topology evidence="1">Multi-pass membrane protein</topology>
    </subcellularLocation>
</comment>
<dbReference type="GO" id="GO:0004888">
    <property type="term" value="F:transmembrane signaling receptor activity"/>
    <property type="evidence" value="ECO:0007669"/>
    <property type="project" value="InterPro"/>
</dbReference>
<dbReference type="Pfam" id="PF00015">
    <property type="entry name" value="MCPsignal"/>
    <property type="match status" value="1"/>
</dbReference>
<evidence type="ECO:0000256" key="8">
    <source>
        <dbReference type="ARBA" id="ARBA00023136"/>
    </source>
</evidence>
<dbReference type="Gene3D" id="3.30.450.20">
    <property type="entry name" value="PAS domain"/>
    <property type="match status" value="1"/>
</dbReference>
<evidence type="ECO:0000256" key="10">
    <source>
        <dbReference type="ARBA" id="ARBA00029447"/>
    </source>
</evidence>
<dbReference type="CDD" id="cd00130">
    <property type="entry name" value="PAS"/>
    <property type="match status" value="1"/>
</dbReference>
<comment type="similarity">
    <text evidence="10">Belongs to the methyl-accepting chemotaxis (MCP) protein family.</text>
</comment>
<dbReference type="OrthoDB" id="5675566at2"/>
<keyword evidence="7" id="KW-1133">Transmembrane helix</keyword>